<accession>A0A6N7QU57</accession>
<dbReference type="PANTHER" id="PTHR30258:SF1">
    <property type="entry name" value="PROTEIN TRANSPORT PROTEIN HOFB HOMOLOG"/>
    <property type="match status" value="1"/>
</dbReference>
<sequence length="520" mass="56348">MPKPERPQLATRLIAAGLLDAASCDEALATAERNSSSFIRYLLDEALLPPAPLARLIAEEFDLPLLSGYQWQAQQKAVNQVDPALIRRLHVLPLTQTDGSLQVAISDPTELASLDEISFQTGVPTEPMIVADDALSAQIAAALGRVDHGFETSTPSIATEVHDDRDDDTPVIRFVNRLLQQAIDDVASDIHIEPFEGVCRIRFRQDGILHEVATPPITMAGRIAARIKVMARLDIAERRLPQDGRLRLQNDAGDNVDFRVSICPTLYGEKLVLRLLSTADNAPALDSLGLDPEQLATYITAIDRPHGMILVTGPTGSGKTVTLYSGLRRLNSSERNILTVEDPVEINLPGVNQVGINPKAGLDFPRTLRAFLRQDPDVIMVGEIRDRETADIAIKAAQTGHLVLSTLHTNDAPSAITRLLNMGIEPWNIVASVNLIIAQRLVRRLCPACGPEHAGCAQCTGGYRGRIGIYQLLPMDASACQAILAGTAPVPAEDLRSAGNRKVSEGLTNHSEVLRITNES</sequence>
<dbReference type="GO" id="GO:0016887">
    <property type="term" value="F:ATP hydrolysis activity"/>
    <property type="evidence" value="ECO:0007669"/>
    <property type="project" value="TreeGrafter"/>
</dbReference>
<dbReference type="Gene3D" id="3.30.300.160">
    <property type="entry name" value="Type II secretion system, protein E, N-terminal domain"/>
    <property type="match status" value="1"/>
</dbReference>
<comment type="similarity">
    <text evidence="1">Belongs to the GSP E family.</text>
</comment>
<proteinExistence type="inferred from homology"/>
<dbReference type="EMBL" id="WJPP01000004">
    <property type="protein sequence ID" value="MRH78688.1"/>
    <property type="molecule type" value="Genomic_DNA"/>
</dbReference>
<dbReference type="CDD" id="cd01129">
    <property type="entry name" value="PulE-GspE-like"/>
    <property type="match status" value="1"/>
</dbReference>
<dbReference type="SUPFAM" id="SSF52540">
    <property type="entry name" value="P-loop containing nucleoside triphosphate hydrolases"/>
    <property type="match status" value="1"/>
</dbReference>
<protein>
    <submittedName>
        <fullName evidence="5">Type IV-A pilus assembly ATPase PilB</fullName>
    </submittedName>
</protein>
<gene>
    <name evidence="5" type="ORF">GH984_08210</name>
</gene>
<dbReference type="Gene3D" id="3.30.450.90">
    <property type="match status" value="1"/>
</dbReference>
<dbReference type="InterPro" id="IPR027417">
    <property type="entry name" value="P-loop_NTPase"/>
</dbReference>
<evidence type="ECO:0000256" key="2">
    <source>
        <dbReference type="ARBA" id="ARBA00022741"/>
    </source>
</evidence>
<keyword evidence="3" id="KW-0067">ATP-binding</keyword>
<dbReference type="Pfam" id="PF00437">
    <property type="entry name" value="T2SSE"/>
    <property type="match status" value="1"/>
</dbReference>
<dbReference type="InterPro" id="IPR001482">
    <property type="entry name" value="T2SS/T4SS_dom"/>
</dbReference>
<name>A0A6N7QU57_9GAMM</name>
<dbReference type="GO" id="GO:0005524">
    <property type="term" value="F:ATP binding"/>
    <property type="evidence" value="ECO:0007669"/>
    <property type="project" value="UniProtKB-KW"/>
</dbReference>
<feature type="domain" description="Bacterial type II secretion system protein E" evidence="4">
    <location>
        <begin position="372"/>
        <end position="386"/>
    </location>
</feature>
<dbReference type="RefSeq" id="WP_153719728.1">
    <property type="nucleotide sequence ID" value="NZ_WJPP01000004.1"/>
</dbReference>
<evidence type="ECO:0000313" key="5">
    <source>
        <dbReference type="EMBL" id="MRH78688.1"/>
    </source>
</evidence>
<reference evidence="5 6" key="1">
    <citation type="submission" date="2019-11" db="EMBL/GenBank/DDBJ databases">
        <authorList>
            <person name="Zhang X.Y."/>
        </authorList>
    </citation>
    <scope>NUCLEOTIDE SEQUENCE [LARGE SCALE GENOMIC DNA]</scope>
    <source>
        <strain evidence="5 6">C176</strain>
    </source>
</reference>
<keyword evidence="2" id="KW-0547">Nucleotide-binding</keyword>
<organism evidence="5 6">
    <name type="scientific">Spiribacter salilacus</name>
    <dbReference type="NCBI Taxonomy" id="2664894"/>
    <lineage>
        <taxon>Bacteria</taxon>
        <taxon>Pseudomonadati</taxon>
        <taxon>Pseudomonadota</taxon>
        <taxon>Gammaproteobacteria</taxon>
        <taxon>Chromatiales</taxon>
        <taxon>Ectothiorhodospiraceae</taxon>
        <taxon>Spiribacter</taxon>
    </lineage>
</organism>
<dbReference type="AlphaFoldDB" id="A0A6N7QU57"/>
<dbReference type="InterPro" id="IPR037257">
    <property type="entry name" value="T2SS_E_N_sf"/>
</dbReference>
<comment type="caution">
    <text evidence="5">The sequence shown here is derived from an EMBL/GenBank/DDBJ whole genome shotgun (WGS) entry which is preliminary data.</text>
</comment>
<keyword evidence="6" id="KW-1185">Reference proteome</keyword>
<dbReference type="Pfam" id="PF05157">
    <property type="entry name" value="MshEN"/>
    <property type="match status" value="1"/>
</dbReference>
<dbReference type="SUPFAM" id="SSF160246">
    <property type="entry name" value="EspE N-terminal domain-like"/>
    <property type="match status" value="1"/>
</dbReference>
<evidence type="ECO:0000313" key="6">
    <source>
        <dbReference type="Proteomes" id="UP000433788"/>
    </source>
</evidence>
<dbReference type="Proteomes" id="UP000433788">
    <property type="component" value="Unassembled WGS sequence"/>
</dbReference>
<evidence type="ECO:0000256" key="1">
    <source>
        <dbReference type="ARBA" id="ARBA00006611"/>
    </source>
</evidence>
<dbReference type="PANTHER" id="PTHR30258">
    <property type="entry name" value="TYPE II SECRETION SYSTEM PROTEIN GSPE-RELATED"/>
    <property type="match status" value="1"/>
</dbReference>
<dbReference type="PROSITE" id="PS00662">
    <property type="entry name" value="T2SP_E"/>
    <property type="match status" value="1"/>
</dbReference>
<dbReference type="Gene3D" id="3.40.50.300">
    <property type="entry name" value="P-loop containing nucleotide triphosphate hydrolases"/>
    <property type="match status" value="1"/>
</dbReference>
<dbReference type="GO" id="GO:0005886">
    <property type="term" value="C:plasma membrane"/>
    <property type="evidence" value="ECO:0007669"/>
    <property type="project" value="TreeGrafter"/>
</dbReference>
<dbReference type="FunFam" id="3.30.450.90:FF:000001">
    <property type="entry name" value="Type II secretion system ATPase GspE"/>
    <property type="match status" value="1"/>
</dbReference>
<evidence type="ECO:0000256" key="3">
    <source>
        <dbReference type="ARBA" id="ARBA00022840"/>
    </source>
</evidence>
<evidence type="ECO:0000259" key="4">
    <source>
        <dbReference type="PROSITE" id="PS00662"/>
    </source>
</evidence>
<dbReference type="InterPro" id="IPR007831">
    <property type="entry name" value="T2SS_GspE_N"/>
</dbReference>